<dbReference type="EMBL" id="CAKLCB010000285">
    <property type="protein sequence ID" value="CAH0519246.1"/>
    <property type="molecule type" value="Genomic_DNA"/>
</dbReference>
<proteinExistence type="inferred from homology"/>
<evidence type="ECO:0000256" key="2">
    <source>
        <dbReference type="ARBA" id="ARBA00022692"/>
    </source>
</evidence>
<sequence>MNAYKGVSDAFYRIATEEGVVALWKGAVPALFSSVIENSVLFSANGFVSALSWQFRLSNVSSMKESISSRHWMKRVRGRLLAAFLLRRLQYQKILSAVTCSLSHVCGGECGWQRSCHAKKKDGWKNNLFNSEKLRTQMVMEEMVDMRSSVGSASKVVCGIATGIDVGAIVDGRLGNRIKLLAAENLREQIEKECAGVFQQLRKKVDRSKLNQDEQDEAEMDVEELTVKDLKERLLQKDKERAVKVVGRVNESILMKYALRVADNQVTPEDANY</sequence>
<dbReference type="SUPFAM" id="SSF103506">
    <property type="entry name" value="Mitochondrial carrier"/>
    <property type="match status" value="1"/>
</dbReference>
<dbReference type="Proteomes" id="UP001158986">
    <property type="component" value="Unassembled WGS sequence"/>
</dbReference>
<keyword evidence="3 4" id="KW-0472">Membrane</keyword>
<evidence type="ECO:0000256" key="3">
    <source>
        <dbReference type="ARBA" id="ARBA00023136"/>
    </source>
</evidence>
<accession>A0ABN8D3W7</accession>
<evidence type="ECO:0000313" key="7">
    <source>
        <dbReference type="Proteomes" id="UP001158986"/>
    </source>
</evidence>
<evidence type="ECO:0000313" key="6">
    <source>
        <dbReference type="EMBL" id="CAH0519246.1"/>
    </source>
</evidence>
<organism evidence="6 7">
    <name type="scientific">Peronospora belbahrii</name>
    <dbReference type="NCBI Taxonomy" id="622444"/>
    <lineage>
        <taxon>Eukaryota</taxon>
        <taxon>Sar</taxon>
        <taxon>Stramenopiles</taxon>
        <taxon>Oomycota</taxon>
        <taxon>Peronosporomycetes</taxon>
        <taxon>Peronosporales</taxon>
        <taxon>Peronosporaceae</taxon>
        <taxon>Peronospora</taxon>
    </lineage>
</organism>
<keyword evidence="2 4" id="KW-0812">Transmembrane</keyword>
<feature type="repeat" description="Solcar" evidence="4">
    <location>
        <begin position="1"/>
        <end position="51"/>
    </location>
</feature>
<evidence type="ECO:0000256" key="4">
    <source>
        <dbReference type="PROSITE-ProRule" id="PRU00282"/>
    </source>
</evidence>
<dbReference type="InterPro" id="IPR018108">
    <property type="entry name" value="MCP_transmembrane"/>
</dbReference>
<comment type="caution">
    <text evidence="6">The sequence shown here is derived from an EMBL/GenBank/DDBJ whole genome shotgun (WGS) entry which is preliminary data.</text>
</comment>
<protein>
    <submittedName>
        <fullName evidence="6">Uncharacterized protein</fullName>
    </submittedName>
</protein>
<comment type="similarity">
    <text evidence="5">Belongs to the mitochondrial carrier (TC 2.A.29) family.</text>
</comment>
<evidence type="ECO:0000256" key="5">
    <source>
        <dbReference type="RuleBase" id="RU000488"/>
    </source>
</evidence>
<comment type="subcellular location">
    <subcellularLocation>
        <location evidence="1">Membrane</location>
        <topology evidence="1">Multi-pass membrane protein</topology>
    </subcellularLocation>
</comment>
<name>A0ABN8D3W7_9STRA</name>
<dbReference type="PROSITE" id="PS50920">
    <property type="entry name" value="SOLCAR"/>
    <property type="match status" value="1"/>
</dbReference>
<keyword evidence="7" id="KW-1185">Reference proteome</keyword>
<keyword evidence="5" id="KW-0813">Transport</keyword>
<dbReference type="InterPro" id="IPR023395">
    <property type="entry name" value="MCP_dom_sf"/>
</dbReference>
<gene>
    <name evidence="6" type="ORF">PBS001_LOCUS5778</name>
</gene>
<evidence type="ECO:0000256" key="1">
    <source>
        <dbReference type="ARBA" id="ARBA00004141"/>
    </source>
</evidence>
<dbReference type="Gene3D" id="1.50.40.10">
    <property type="entry name" value="Mitochondrial carrier domain"/>
    <property type="match status" value="1"/>
</dbReference>
<dbReference type="Pfam" id="PF00153">
    <property type="entry name" value="Mito_carr"/>
    <property type="match status" value="1"/>
</dbReference>
<reference evidence="6 7" key="1">
    <citation type="submission" date="2021-11" db="EMBL/GenBank/DDBJ databases">
        <authorList>
            <person name="Islam A."/>
            <person name="Islam S."/>
            <person name="Flora M.S."/>
            <person name="Rahman M."/>
            <person name="Ziaur R.M."/>
            <person name="Epstein J.H."/>
            <person name="Hassan M."/>
            <person name="Klassen M."/>
            <person name="Woodard K."/>
            <person name="Webb A."/>
            <person name="Webby R.J."/>
            <person name="El Zowalaty M.E."/>
        </authorList>
    </citation>
    <scope>NUCLEOTIDE SEQUENCE [LARGE SCALE GENOMIC DNA]</scope>
    <source>
        <strain evidence="6">Pbs1</strain>
    </source>
</reference>